<dbReference type="Proteomes" id="UP000177177">
    <property type="component" value="Unassembled WGS sequence"/>
</dbReference>
<evidence type="ECO:0000313" key="4">
    <source>
        <dbReference type="Proteomes" id="UP000177177"/>
    </source>
</evidence>
<evidence type="ECO:0000256" key="1">
    <source>
        <dbReference type="ARBA" id="ARBA00022694"/>
    </source>
</evidence>
<dbReference type="InterPro" id="IPR002616">
    <property type="entry name" value="tRNA_ribo_trans-like"/>
</dbReference>
<dbReference type="Pfam" id="PF01702">
    <property type="entry name" value="TGT"/>
    <property type="match status" value="1"/>
</dbReference>
<dbReference type="InterPro" id="IPR050076">
    <property type="entry name" value="ArchSynthase1/Queuine_TRR"/>
</dbReference>
<reference evidence="3 4" key="1">
    <citation type="journal article" date="2016" name="Nat. Commun.">
        <title>Thousands of microbial genomes shed light on interconnected biogeochemical processes in an aquifer system.</title>
        <authorList>
            <person name="Anantharaman K."/>
            <person name="Brown C.T."/>
            <person name="Hug L.A."/>
            <person name="Sharon I."/>
            <person name="Castelle C.J."/>
            <person name="Probst A.J."/>
            <person name="Thomas B.C."/>
            <person name="Singh A."/>
            <person name="Wilkins M.J."/>
            <person name="Karaoz U."/>
            <person name="Brodie E.L."/>
            <person name="Williams K.H."/>
            <person name="Hubbard S.S."/>
            <person name="Banfield J.F."/>
        </authorList>
    </citation>
    <scope>NUCLEOTIDE SEQUENCE [LARGE SCALE GENOMIC DNA]</scope>
</reference>
<dbReference type="InterPro" id="IPR036511">
    <property type="entry name" value="TGT-like_sf"/>
</dbReference>
<dbReference type="SUPFAM" id="SSF51713">
    <property type="entry name" value="tRNA-guanine transglycosylase"/>
    <property type="match status" value="1"/>
</dbReference>
<evidence type="ECO:0000259" key="2">
    <source>
        <dbReference type="Pfam" id="PF01702"/>
    </source>
</evidence>
<dbReference type="Gene3D" id="3.20.20.105">
    <property type="entry name" value="Queuine tRNA-ribosyltransferase-like"/>
    <property type="match status" value="1"/>
</dbReference>
<dbReference type="NCBIfam" id="TIGR00449">
    <property type="entry name" value="tgt_general"/>
    <property type="match status" value="1"/>
</dbReference>
<dbReference type="PANTHER" id="PTHR46499">
    <property type="entry name" value="QUEUINE TRNA-RIBOSYLTRANSFERASE"/>
    <property type="match status" value="1"/>
</dbReference>
<dbReference type="GO" id="GO:0005737">
    <property type="term" value="C:cytoplasm"/>
    <property type="evidence" value="ECO:0007669"/>
    <property type="project" value="TreeGrafter"/>
</dbReference>
<sequence>MYRDDRTVLDPTCACYVCAELKTEKSALHALFKEKNHEAGRLAIIHNVSFFNTLMSKIRDAIRQGTFSKLSAIYVSRAEKPSWKKMEKIL</sequence>
<keyword evidence="1" id="KW-0819">tRNA processing</keyword>
<accession>A0A1G2KXD6</accession>
<proteinExistence type="predicted"/>
<dbReference type="PANTHER" id="PTHR46499:SF1">
    <property type="entry name" value="QUEUINE TRNA-RIBOSYLTRANSFERASE"/>
    <property type="match status" value="1"/>
</dbReference>
<gene>
    <name evidence="3" type="ORF">A3C92_04065</name>
</gene>
<name>A0A1G2KXD6_9BACT</name>
<comment type="caution">
    <text evidence="3">The sequence shown here is derived from an EMBL/GenBank/DDBJ whole genome shotgun (WGS) entry which is preliminary data.</text>
</comment>
<organism evidence="3 4">
    <name type="scientific">Candidatus Sungbacteria bacterium RIFCSPHIGHO2_02_FULL_53_17</name>
    <dbReference type="NCBI Taxonomy" id="1802275"/>
    <lineage>
        <taxon>Bacteria</taxon>
        <taxon>Candidatus Sungiibacteriota</taxon>
    </lineage>
</organism>
<dbReference type="GO" id="GO:0002099">
    <property type="term" value="P:tRNA wobble guanine modification"/>
    <property type="evidence" value="ECO:0007669"/>
    <property type="project" value="TreeGrafter"/>
</dbReference>
<dbReference type="EMBL" id="MHQN01000004">
    <property type="protein sequence ID" value="OHA04113.1"/>
    <property type="molecule type" value="Genomic_DNA"/>
</dbReference>
<feature type="domain" description="tRNA-guanine(15) transglycosylase-like" evidence="2">
    <location>
        <begin position="2"/>
        <end position="73"/>
    </location>
</feature>
<evidence type="ECO:0000313" key="3">
    <source>
        <dbReference type="EMBL" id="OHA04113.1"/>
    </source>
</evidence>
<dbReference type="AlphaFoldDB" id="A0A1G2KXD6"/>
<protein>
    <recommendedName>
        <fullName evidence="2">tRNA-guanine(15) transglycosylase-like domain-containing protein</fullName>
    </recommendedName>
</protein>